<keyword evidence="5 6" id="KW-0472">Membrane</keyword>
<keyword evidence="3 6" id="KW-0812">Transmembrane</keyword>
<evidence type="ECO:0000256" key="2">
    <source>
        <dbReference type="ARBA" id="ARBA00022475"/>
    </source>
</evidence>
<feature type="transmembrane region" description="Helical" evidence="6">
    <location>
        <begin position="228"/>
        <end position="251"/>
    </location>
</feature>
<evidence type="ECO:0000313" key="9">
    <source>
        <dbReference type="Proteomes" id="UP000427071"/>
    </source>
</evidence>
<feature type="transmembrane region" description="Helical" evidence="6">
    <location>
        <begin position="38"/>
        <end position="64"/>
    </location>
</feature>
<dbReference type="PANTHER" id="PTHR35007">
    <property type="entry name" value="INTEGRAL MEMBRANE PROTEIN-RELATED"/>
    <property type="match status" value="1"/>
</dbReference>
<evidence type="ECO:0000256" key="6">
    <source>
        <dbReference type="SAM" id="Phobius"/>
    </source>
</evidence>
<evidence type="ECO:0000259" key="7">
    <source>
        <dbReference type="Pfam" id="PF00482"/>
    </source>
</evidence>
<dbReference type="InterPro" id="IPR018076">
    <property type="entry name" value="T2SS_GspF_dom"/>
</dbReference>
<dbReference type="PANTHER" id="PTHR35007:SF4">
    <property type="entry name" value="CONSERVED TRANSMEMBRANE PROTEIN-RELATED"/>
    <property type="match status" value="1"/>
</dbReference>
<sequence length="257" mass="26827">MLGIIPLIFVCVVCSTSGPASRLNSSRLSMLVLLPIPVLIVTFVVIRGPGLAIALAMILTLSGWKIVRSRKNRAGTAAAEATSKMLGSIVGDVRAGATPHEAIVHLTHDAPVALAELCTLAAHRCASGVTPAAAFVDAPEPYRDLRAAARLWLIADQRGIALAGLLEHMQHRIEARLRHARATSAALQGAQATALILSALPLAGLAMGTAMGARPWQFLTGSMLGQSMLVIGVFLACSGVVWVDWIVAGAARERGAK</sequence>
<keyword evidence="9" id="KW-1185">Reference proteome</keyword>
<evidence type="ECO:0000256" key="4">
    <source>
        <dbReference type="ARBA" id="ARBA00022989"/>
    </source>
</evidence>
<evidence type="ECO:0000313" key="8">
    <source>
        <dbReference type="EMBL" id="QGU03008.1"/>
    </source>
</evidence>
<feature type="domain" description="Type II secretion system protein GspF" evidence="7">
    <location>
        <begin position="93"/>
        <end position="208"/>
    </location>
</feature>
<keyword evidence="2" id="KW-1003">Cell membrane</keyword>
<evidence type="ECO:0000256" key="5">
    <source>
        <dbReference type="ARBA" id="ARBA00023136"/>
    </source>
</evidence>
<evidence type="ECO:0000256" key="3">
    <source>
        <dbReference type="ARBA" id="ARBA00022692"/>
    </source>
</evidence>
<dbReference type="AlphaFoldDB" id="A0A6B8W7D7"/>
<proteinExistence type="predicted"/>
<dbReference type="EMBL" id="CP046452">
    <property type="protein sequence ID" value="QGU03008.1"/>
    <property type="molecule type" value="Genomic_DNA"/>
</dbReference>
<dbReference type="GO" id="GO:0005886">
    <property type="term" value="C:plasma membrane"/>
    <property type="evidence" value="ECO:0007669"/>
    <property type="project" value="UniProtKB-SubCell"/>
</dbReference>
<dbReference type="KEGG" id="ckw:CKALI_10790"/>
<gene>
    <name evidence="8" type="ORF">CKALI_10790</name>
</gene>
<organism evidence="8 9">
    <name type="scientific">Corynebacterium kalinowskii</name>
    <dbReference type="NCBI Taxonomy" id="2675216"/>
    <lineage>
        <taxon>Bacteria</taxon>
        <taxon>Bacillati</taxon>
        <taxon>Actinomycetota</taxon>
        <taxon>Actinomycetes</taxon>
        <taxon>Mycobacteriales</taxon>
        <taxon>Corynebacteriaceae</taxon>
        <taxon>Corynebacterium</taxon>
    </lineage>
</organism>
<accession>A0A6B8W7D7</accession>
<name>A0A6B8W7D7_9CORY</name>
<reference evidence="9" key="1">
    <citation type="submission" date="2019-11" db="EMBL/GenBank/DDBJ databases">
        <title>Complete genome sequence of Corynebacterium kalinowskii 1959, a novel Corynebacterium species isolated from soil of a small paddock in Vilsendorf, Germany.</title>
        <authorList>
            <person name="Schaffert L."/>
            <person name="Ruwe M."/>
            <person name="Milse J."/>
            <person name="Hanuschka K."/>
            <person name="Ortseifen V."/>
            <person name="Droste J."/>
            <person name="Brandt D."/>
            <person name="Schlueter L."/>
            <person name="Kutter Y."/>
            <person name="Vinke S."/>
            <person name="Viehoefer P."/>
            <person name="Jacob L."/>
            <person name="Luebke N.-C."/>
            <person name="Schulte-Berndt E."/>
            <person name="Hain C."/>
            <person name="Linder M."/>
            <person name="Schmidt P."/>
            <person name="Wollenschlaeger L."/>
            <person name="Luttermann T."/>
            <person name="Thieme E."/>
            <person name="Hassa J."/>
            <person name="Haak M."/>
            <person name="Wittchen M."/>
            <person name="Mentz A."/>
            <person name="Persicke M."/>
            <person name="Busche T."/>
            <person name="Ruckert C."/>
        </authorList>
    </citation>
    <scope>NUCLEOTIDE SEQUENCE [LARGE SCALE GENOMIC DNA]</scope>
    <source>
        <strain evidence="9">1959</strain>
    </source>
</reference>
<comment type="subcellular location">
    <subcellularLocation>
        <location evidence="1">Cell membrane</location>
        <topology evidence="1">Multi-pass membrane protein</topology>
    </subcellularLocation>
</comment>
<feature type="transmembrane region" description="Helical" evidence="6">
    <location>
        <begin position="185"/>
        <end position="208"/>
    </location>
</feature>
<protein>
    <submittedName>
        <fullName evidence="8">Bacterial type II secretion system protein F domain protein</fullName>
    </submittedName>
</protein>
<dbReference type="Proteomes" id="UP000427071">
    <property type="component" value="Chromosome"/>
</dbReference>
<keyword evidence="4 6" id="KW-1133">Transmembrane helix</keyword>
<evidence type="ECO:0000256" key="1">
    <source>
        <dbReference type="ARBA" id="ARBA00004651"/>
    </source>
</evidence>
<dbReference type="Pfam" id="PF00482">
    <property type="entry name" value="T2SSF"/>
    <property type="match status" value="1"/>
</dbReference>